<dbReference type="EMBL" id="JAFBFH010000070">
    <property type="protein sequence ID" value="MBM7717693.1"/>
    <property type="molecule type" value="Genomic_DNA"/>
</dbReference>
<evidence type="ECO:0000313" key="3">
    <source>
        <dbReference type="Proteomes" id="UP000823485"/>
    </source>
</evidence>
<keyword evidence="3" id="KW-1185">Reference proteome</keyword>
<evidence type="ECO:0000313" key="2">
    <source>
        <dbReference type="EMBL" id="MBM7717693.1"/>
    </source>
</evidence>
<gene>
    <name evidence="2" type="ORF">JOC94_004724</name>
</gene>
<keyword evidence="1" id="KW-1133">Transmembrane helix</keyword>
<sequence>MFMQKSRCYSSYKGNAASYFISFGNLFFSFLYVSKIFSGISHMQGYCILQDKS</sequence>
<organism evidence="2 3">
    <name type="scientific">Siminovitchia thermophila</name>
    <dbReference type="NCBI Taxonomy" id="1245522"/>
    <lineage>
        <taxon>Bacteria</taxon>
        <taxon>Bacillati</taxon>
        <taxon>Bacillota</taxon>
        <taxon>Bacilli</taxon>
        <taxon>Bacillales</taxon>
        <taxon>Bacillaceae</taxon>
        <taxon>Siminovitchia</taxon>
    </lineage>
</organism>
<reference evidence="2 3" key="1">
    <citation type="submission" date="2021-01" db="EMBL/GenBank/DDBJ databases">
        <title>Genomic Encyclopedia of Type Strains, Phase IV (KMG-IV): sequencing the most valuable type-strain genomes for metagenomic binning, comparative biology and taxonomic classification.</title>
        <authorList>
            <person name="Goeker M."/>
        </authorList>
    </citation>
    <scope>NUCLEOTIDE SEQUENCE [LARGE SCALE GENOMIC DNA]</scope>
    <source>
        <strain evidence="2 3">DSM 105453</strain>
    </source>
</reference>
<keyword evidence="1" id="KW-0472">Membrane</keyword>
<name>A0ABS2RDG3_9BACI</name>
<comment type="caution">
    <text evidence="2">The sequence shown here is derived from an EMBL/GenBank/DDBJ whole genome shotgun (WGS) entry which is preliminary data.</text>
</comment>
<protein>
    <submittedName>
        <fullName evidence="2">Uncharacterized protein</fullName>
    </submittedName>
</protein>
<keyword evidence="1" id="KW-0812">Transmembrane</keyword>
<dbReference type="Proteomes" id="UP000823485">
    <property type="component" value="Unassembled WGS sequence"/>
</dbReference>
<accession>A0ABS2RDG3</accession>
<feature type="transmembrane region" description="Helical" evidence="1">
    <location>
        <begin position="16"/>
        <end position="33"/>
    </location>
</feature>
<evidence type="ECO:0000256" key="1">
    <source>
        <dbReference type="SAM" id="Phobius"/>
    </source>
</evidence>
<proteinExistence type="predicted"/>